<proteinExistence type="predicted"/>
<dbReference type="PROSITE" id="PS50188">
    <property type="entry name" value="B302_SPRY"/>
    <property type="match status" value="1"/>
</dbReference>
<dbReference type="PANTHER" id="PTHR12864">
    <property type="entry name" value="RAN BINDING PROTEIN 9-RELATED"/>
    <property type="match status" value="1"/>
</dbReference>
<evidence type="ECO:0000313" key="6">
    <source>
        <dbReference type="Proteomes" id="UP000030651"/>
    </source>
</evidence>
<evidence type="ECO:0000313" key="5">
    <source>
        <dbReference type="EMBL" id="ETS82183.1"/>
    </source>
</evidence>
<dbReference type="SMART" id="SM00449">
    <property type="entry name" value="SPRY"/>
    <property type="match status" value="1"/>
</dbReference>
<dbReference type="AlphaFoldDB" id="W3X7T1"/>
<evidence type="ECO:0000259" key="4">
    <source>
        <dbReference type="PROSITE" id="PS50897"/>
    </source>
</evidence>
<dbReference type="InterPro" id="IPR013320">
    <property type="entry name" value="ConA-like_dom_sf"/>
</dbReference>
<dbReference type="Pfam" id="PF10607">
    <property type="entry name" value="CTLH"/>
    <property type="match status" value="1"/>
</dbReference>
<sequence length="688" mass="76487">MANPYNNPLDTSQDGIYGAFVPRNRSSFSATGALPPASPSSLSNIMPLLPLNPPQGSYSELYTTHHSYIRTGSGAADSDGNAMPSEGAGSGLRQQTSHFPSFSRAFEMFINPIGDSTWPTRHRNNGLFVPSYLANSAYIQKLEEVHTSKQAQREAQTQAIGGSGITAGQVAAPSITSKPTTHLGMTYDLIERAPMLEDDDAVAPLPTRWNKEDKQGQLEVMADGLEVKYTGQKSPGERDYELYSIRADHPVPSQAGIYYFEVQLLSRKRDETTVCVGFGPKSAALTRPVGWENDSFGYHGDDGNVYIASQSPKHYGPGYTTNDTVGCGINFLNKTIFFTRNGVNLGVAARDFKVKLYPFIGMKRNGEHVRTNFGQTPFVFDIDDMMKQEQNKIRKEISEANVAKLAGPKTGETDLLQQLVLQFLQHDGYVETARAFAEEIQSEKQALNLDADVPVEGINIKDDEDANHRQSIRKSILDGDVDKAFKFTQTFYPDVLKENQQVYFKLRCRKFIEMVRRSSHLSNNHNRSFSSKKSNGHTLDDNLEMDLDEDGYSDEMDTQDTLEASTEDEAAAYLAQTIEYGRELQEEFKDNGSKEMSKTLQDVFALMAYANPLQEKELAHFFERKARVLVAEELNSAILLSLGRSSRSALETVYAQTSVLLDYLRENGGPGSFVTVQSVIDEIPKSPY</sequence>
<feature type="domain" description="B30.2/SPRY" evidence="3">
    <location>
        <begin position="187"/>
        <end position="378"/>
    </location>
</feature>
<dbReference type="InterPro" id="IPR050618">
    <property type="entry name" value="Ubq-SigPath_Reg"/>
</dbReference>
<dbReference type="InterPro" id="IPR024964">
    <property type="entry name" value="CTLH/CRA"/>
</dbReference>
<dbReference type="GeneID" id="19272198"/>
<feature type="region of interest" description="Disordered" evidence="2">
    <location>
        <begin position="522"/>
        <end position="551"/>
    </location>
</feature>
<dbReference type="EMBL" id="KI912112">
    <property type="protein sequence ID" value="ETS82183.1"/>
    <property type="molecule type" value="Genomic_DNA"/>
</dbReference>
<dbReference type="STRING" id="1229662.W3X7T1"/>
<dbReference type="InParanoid" id="W3X7T1"/>
<dbReference type="InterPro" id="IPR003877">
    <property type="entry name" value="SPRY_dom"/>
</dbReference>
<feature type="region of interest" description="Disordered" evidence="2">
    <location>
        <begin position="72"/>
        <end position="96"/>
    </location>
</feature>
<dbReference type="PROSITE" id="PS50896">
    <property type="entry name" value="LISH"/>
    <property type="match status" value="1"/>
</dbReference>
<accession>W3X7T1</accession>
<evidence type="ECO:0000259" key="3">
    <source>
        <dbReference type="PROSITE" id="PS50188"/>
    </source>
</evidence>
<organism evidence="5 6">
    <name type="scientific">Pestalotiopsis fici (strain W106-1 / CGMCC3.15140)</name>
    <dbReference type="NCBI Taxonomy" id="1229662"/>
    <lineage>
        <taxon>Eukaryota</taxon>
        <taxon>Fungi</taxon>
        <taxon>Dikarya</taxon>
        <taxon>Ascomycota</taxon>
        <taxon>Pezizomycotina</taxon>
        <taxon>Sordariomycetes</taxon>
        <taxon>Xylariomycetidae</taxon>
        <taxon>Amphisphaeriales</taxon>
        <taxon>Sporocadaceae</taxon>
        <taxon>Pestalotiopsis</taxon>
    </lineage>
</organism>
<dbReference type="Proteomes" id="UP000030651">
    <property type="component" value="Unassembled WGS sequence"/>
</dbReference>
<protein>
    <submittedName>
        <fullName evidence="5">Uncharacterized protein</fullName>
    </submittedName>
</protein>
<dbReference type="OMA" id="LPTRWNK"/>
<evidence type="ECO:0000256" key="2">
    <source>
        <dbReference type="SAM" id="MobiDB-lite"/>
    </source>
</evidence>
<dbReference type="InterPro" id="IPR001870">
    <property type="entry name" value="B30.2/SPRY"/>
</dbReference>
<dbReference type="SUPFAM" id="SSF49899">
    <property type="entry name" value="Concanavalin A-like lectins/glucanases"/>
    <property type="match status" value="1"/>
</dbReference>
<gene>
    <name evidence="5" type="ORF">PFICI_07185</name>
</gene>
<dbReference type="KEGG" id="pfy:PFICI_07185"/>
<dbReference type="SMART" id="SM00667">
    <property type="entry name" value="LisH"/>
    <property type="match status" value="1"/>
</dbReference>
<reference evidence="6" key="1">
    <citation type="journal article" date="2015" name="BMC Genomics">
        <title>Genomic and transcriptomic analysis of the endophytic fungus Pestalotiopsis fici reveals its lifestyle and high potential for synthesis of natural products.</title>
        <authorList>
            <person name="Wang X."/>
            <person name="Zhang X."/>
            <person name="Liu L."/>
            <person name="Xiang M."/>
            <person name="Wang W."/>
            <person name="Sun X."/>
            <person name="Che Y."/>
            <person name="Guo L."/>
            <person name="Liu G."/>
            <person name="Guo L."/>
            <person name="Wang C."/>
            <person name="Yin W.B."/>
            <person name="Stadler M."/>
            <person name="Zhang X."/>
            <person name="Liu X."/>
        </authorList>
    </citation>
    <scope>NUCLEOTIDE SEQUENCE [LARGE SCALE GENOMIC DNA]</scope>
    <source>
        <strain evidence="6">W106-1 / CGMCC3.15140</strain>
    </source>
</reference>
<dbReference type="InterPro" id="IPR006594">
    <property type="entry name" value="LisH"/>
</dbReference>
<dbReference type="SMART" id="SM00757">
    <property type="entry name" value="CRA"/>
    <property type="match status" value="1"/>
</dbReference>
<evidence type="ECO:0000256" key="1">
    <source>
        <dbReference type="ARBA" id="ARBA00002343"/>
    </source>
</evidence>
<dbReference type="InterPro" id="IPR006595">
    <property type="entry name" value="CTLH_C"/>
</dbReference>
<dbReference type="Pfam" id="PF08513">
    <property type="entry name" value="LisH"/>
    <property type="match status" value="1"/>
</dbReference>
<keyword evidence="6" id="KW-1185">Reference proteome</keyword>
<dbReference type="RefSeq" id="XP_007833957.1">
    <property type="nucleotide sequence ID" value="XM_007835766.1"/>
</dbReference>
<feature type="domain" description="CTLH" evidence="4">
    <location>
        <begin position="465"/>
        <end position="522"/>
    </location>
</feature>
<dbReference type="SMART" id="SM00668">
    <property type="entry name" value="CTLH"/>
    <property type="match status" value="1"/>
</dbReference>
<dbReference type="OrthoDB" id="25503at2759"/>
<dbReference type="InterPro" id="IPR013144">
    <property type="entry name" value="CRA_dom"/>
</dbReference>
<dbReference type="InterPro" id="IPR043136">
    <property type="entry name" value="B30.2/SPRY_sf"/>
</dbReference>
<name>W3X7T1_PESFW</name>
<dbReference type="Pfam" id="PF00622">
    <property type="entry name" value="SPRY"/>
    <property type="match status" value="1"/>
</dbReference>
<dbReference type="PROSITE" id="PS50897">
    <property type="entry name" value="CTLH"/>
    <property type="match status" value="1"/>
</dbReference>
<feature type="compositionally biased region" description="Acidic residues" evidence="2">
    <location>
        <begin position="541"/>
        <end position="551"/>
    </location>
</feature>
<dbReference type="Gene3D" id="2.60.120.920">
    <property type="match status" value="1"/>
</dbReference>
<dbReference type="HOGENOM" id="CLU_009129_2_0_1"/>
<feature type="compositionally biased region" description="Low complexity" evidence="2">
    <location>
        <begin position="522"/>
        <end position="531"/>
    </location>
</feature>
<dbReference type="eggNOG" id="KOG1477">
    <property type="taxonomic scope" value="Eukaryota"/>
</dbReference>
<comment type="function">
    <text evidence="1">Involved in the proteasome-dependent degradation of fructose-1,6-bisphosphatase.</text>
</comment>